<feature type="coiled-coil region" evidence="1">
    <location>
        <begin position="248"/>
        <end position="310"/>
    </location>
</feature>
<organism evidence="4 5">
    <name type="scientific">Stylophora pistillata</name>
    <name type="common">Smooth cauliflower coral</name>
    <dbReference type="NCBI Taxonomy" id="50429"/>
    <lineage>
        <taxon>Eukaryota</taxon>
        <taxon>Metazoa</taxon>
        <taxon>Cnidaria</taxon>
        <taxon>Anthozoa</taxon>
        <taxon>Hexacorallia</taxon>
        <taxon>Scleractinia</taxon>
        <taxon>Astrocoeniina</taxon>
        <taxon>Pocilloporidae</taxon>
        <taxon>Stylophora</taxon>
    </lineage>
</organism>
<feature type="coiled-coil region" evidence="1">
    <location>
        <begin position="383"/>
        <end position="431"/>
    </location>
</feature>
<dbReference type="AlphaFoldDB" id="A0A2B4SZK0"/>
<sequence>MWEVFKGNFNKADEIFVGDLMSTSPYSPTESSYWSSPRLKIPIKAVNLDFNHNVGVLQVAASGKSLSEPSSPQLWHKVSNTDHVEVHRHPEKNQAAHSGTLKTRQKHVTRKYSDNTELAELLAEHQERQLRSMQGLNTGIQQPWGSSLRLNELHMQTNASDNGLTGFTGQMPLNNGTTASRREKQSLERYLKEVPTVEEYQKLNKTISSMNHWKHVRDECEKLKETISAKDKKLTRISKAFGNKDDEAKKLTVENTTLKENMQRLQVSLDKISNDGPVSLINFEDLKMENERLQVELDRTKKVLENKHKKMKTLHCQTQKEQKSLEERLTQEECLLRVVWFEQNEKKKPRTLASRQRVVLCLMESIADDERKKSLLLCWQEMVHALRDELVAKENSLEEVRKAVKEIASHNQDLLEENLNLQCRCEQLQKLNSKEKLESQRKLWKELSECTGELKAVVQVCRERREGKDPDMSVLLGLRFSNTDHVEVHRHPEKNQAAHSGTLKTRQKHVTRKYSDNTELAELLAEHQERQLRSMQGLNTGIQQPWGSSLRLNELHMQTNASDNGLTGFTGQMPLNNGTGIQASQTMPTGTSAPSMRSTISTGYPAPLSHITNSSTSHRNSPLNLIGEGYISSSNSTSRSISPSSDDSDKWSSYLRAKDELIGQKDEIIDRQKQSIFQLQQQLMLQTNSVIHRAVPTHYHLSRTQSTGDSSSLSLKLQESQYENAQLRALLAERESSLDKAQKKLGETEYLLKNMEASVKDSAASNRQELEQQKQKVVKQEKAQAELSSKLEQLEEEKLKLK</sequence>
<evidence type="ECO:0000256" key="2">
    <source>
        <dbReference type="SAM" id="MobiDB-lite"/>
    </source>
</evidence>
<evidence type="ECO:0000256" key="1">
    <source>
        <dbReference type="SAM" id="Coils"/>
    </source>
</evidence>
<feature type="domain" description="Centrosomal protein of 85 kDa-like CC4 coiled-coil" evidence="3">
    <location>
        <begin position="287"/>
        <end position="343"/>
    </location>
</feature>
<dbReference type="InterPro" id="IPR058190">
    <property type="entry name" value="CC4_CEP85"/>
</dbReference>
<feature type="coiled-coil region" evidence="1">
    <location>
        <begin position="715"/>
        <end position="800"/>
    </location>
</feature>
<feature type="domain" description="Centrosomal protein of 85 kDa-like CC4 coiled-coil" evidence="3">
    <location>
        <begin position="381"/>
        <end position="422"/>
    </location>
</feature>
<proteinExistence type="predicted"/>
<evidence type="ECO:0000259" key="3">
    <source>
        <dbReference type="Pfam" id="PF24555"/>
    </source>
</evidence>
<name>A0A2B4SZK0_STYPI</name>
<dbReference type="STRING" id="50429.A0A2B4SZK0"/>
<feature type="region of interest" description="Disordered" evidence="2">
    <location>
        <begin position="90"/>
        <end position="109"/>
    </location>
</feature>
<evidence type="ECO:0000313" key="5">
    <source>
        <dbReference type="Proteomes" id="UP000225706"/>
    </source>
</evidence>
<dbReference type="OrthoDB" id="5972981at2759"/>
<dbReference type="EMBL" id="LSMT01000003">
    <property type="protein sequence ID" value="PFX34599.1"/>
    <property type="molecule type" value="Genomic_DNA"/>
</dbReference>
<protein>
    <submittedName>
        <fullName evidence="4">Centrosomal protein of 85 kDa</fullName>
    </submittedName>
</protein>
<dbReference type="InterPro" id="IPR040210">
    <property type="entry name" value="Cep85/Cep85L"/>
</dbReference>
<keyword evidence="5" id="KW-1185">Reference proteome</keyword>
<dbReference type="Proteomes" id="UP000225706">
    <property type="component" value="Unassembled WGS sequence"/>
</dbReference>
<gene>
    <name evidence="4" type="primary">Cep85</name>
    <name evidence="4" type="ORF">AWC38_SpisGene531</name>
</gene>
<reference evidence="5" key="1">
    <citation type="journal article" date="2017" name="bioRxiv">
        <title>Comparative analysis of the genomes of Stylophora pistillata and Acropora digitifera provides evidence for extensive differences between species of corals.</title>
        <authorList>
            <person name="Voolstra C.R."/>
            <person name="Li Y."/>
            <person name="Liew Y.J."/>
            <person name="Baumgarten S."/>
            <person name="Zoccola D."/>
            <person name="Flot J.-F."/>
            <person name="Tambutte S."/>
            <person name="Allemand D."/>
            <person name="Aranda M."/>
        </authorList>
    </citation>
    <scope>NUCLEOTIDE SEQUENCE [LARGE SCALE GENOMIC DNA]</scope>
</reference>
<dbReference type="PANTHER" id="PTHR31075:SF4">
    <property type="entry name" value="CENTROSOMAL PROTEIN OF 85 KDA"/>
    <property type="match status" value="1"/>
</dbReference>
<accession>A0A2B4SZK0</accession>
<dbReference type="PANTHER" id="PTHR31075">
    <property type="entry name" value="CENTROSOMAL PROTEIN OF 85 KDA"/>
    <property type="match status" value="1"/>
</dbReference>
<evidence type="ECO:0000313" key="4">
    <source>
        <dbReference type="EMBL" id="PFX34599.1"/>
    </source>
</evidence>
<comment type="caution">
    <text evidence="4">The sequence shown here is derived from an EMBL/GenBank/DDBJ whole genome shotgun (WGS) entry which is preliminary data.</text>
</comment>
<dbReference type="GO" id="GO:0005813">
    <property type="term" value="C:centrosome"/>
    <property type="evidence" value="ECO:0007669"/>
    <property type="project" value="TreeGrafter"/>
</dbReference>
<keyword evidence="1" id="KW-0175">Coiled coil</keyword>
<dbReference type="Pfam" id="PF24555">
    <property type="entry name" value="CC4_CEP85"/>
    <property type="match status" value="2"/>
</dbReference>